<feature type="region of interest" description="Disordered" evidence="5">
    <location>
        <begin position="163"/>
        <end position="185"/>
    </location>
</feature>
<keyword evidence="3" id="KW-0863">Zinc-finger</keyword>
<evidence type="ECO:0000256" key="4">
    <source>
        <dbReference type="ARBA" id="ARBA00022833"/>
    </source>
</evidence>
<dbReference type="SMART" id="SM00709">
    <property type="entry name" value="Zpr1"/>
    <property type="match status" value="2"/>
</dbReference>
<dbReference type="InterPro" id="IPR042452">
    <property type="entry name" value="ZPR1_Znf1/2"/>
</dbReference>
<keyword evidence="8" id="KW-1185">Reference proteome</keyword>
<dbReference type="PANTHER" id="PTHR10876:SF0">
    <property type="entry name" value="ZINC FINGER PROTEIN ZPR1"/>
    <property type="match status" value="1"/>
</dbReference>
<dbReference type="Proteomes" id="UP000799118">
    <property type="component" value="Unassembled WGS sequence"/>
</dbReference>
<dbReference type="PANTHER" id="PTHR10876">
    <property type="entry name" value="ZINC FINGER PROTEIN ZPR1"/>
    <property type="match status" value="1"/>
</dbReference>
<dbReference type="OrthoDB" id="308464at2759"/>
<dbReference type="Gene3D" id="2.60.120.1040">
    <property type="entry name" value="ZPR1, A/B domain"/>
    <property type="match status" value="2"/>
</dbReference>
<dbReference type="Pfam" id="PF03367">
    <property type="entry name" value="Zn_ribbon_ZPR1"/>
    <property type="match status" value="2"/>
</dbReference>
<dbReference type="InterPro" id="IPR056180">
    <property type="entry name" value="ZPR1_jr_dom"/>
</dbReference>
<reference evidence="7" key="1">
    <citation type="journal article" date="2019" name="Environ. Microbiol.">
        <title>Fungal ecological strategies reflected in gene transcription - a case study of two litter decomposers.</title>
        <authorList>
            <person name="Barbi F."/>
            <person name="Kohler A."/>
            <person name="Barry K."/>
            <person name="Baskaran P."/>
            <person name="Daum C."/>
            <person name="Fauchery L."/>
            <person name="Ihrmark K."/>
            <person name="Kuo A."/>
            <person name="LaButti K."/>
            <person name="Lipzen A."/>
            <person name="Morin E."/>
            <person name="Grigoriev I.V."/>
            <person name="Henrissat B."/>
            <person name="Lindahl B."/>
            <person name="Martin F."/>
        </authorList>
    </citation>
    <scope>NUCLEOTIDE SEQUENCE</scope>
    <source>
        <strain evidence="7">JB14</strain>
    </source>
</reference>
<dbReference type="InterPro" id="IPR042451">
    <property type="entry name" value="ZPR1_A/B_dom"/>
</dbReference>
<evidence type="ECO:0000256" key="5">
    <source>
        <dbReference type="SAM" id="MobiDB-lite"/>
    </source>
</evidence>
<keyword evidence="2" id="KW-0479">Metal-binding</keyword>
<proteinExistence type="inferred from homology"/>
<feature type="compositionally biased region" description="Acidic residues" evidence="5">
    <location>
        <begin position="167"/>
        <end position="178"/>
    </location>
</feature>
<keyword evidence="4" id="KW-0862">Zinc</keyword>
<evidence type="ECO:0000256" key="2">
    <source>
        <dbReference type="ARBA" id="ARBA00022723"/>
    </source>
</evidence>
<dbReference type="FunFam" id="2.20.25.420:FF:000002">
    <property type="entry name" value="Zinc finger protein ZPR1"/>
    <property type="match status" value="1"/>
</dbReference>
<feature type="region of interest" description="Disordered" evidence="5">
    <location>
        <begin position="383"/>
        <end position="408"/>
    </location>
</feature>
<sequence length="408" mass="44891">MQEIESLCMKCGEQGITRLMLTSIPYFREVIVMSFRSEGSLYTARILPRSDLDRQIVRSATAAIIIPEFQLTLPSSDRGQLTTAEGLVRDIIQTLIDKLKEILGDEEDEDEKAEVKKPSEKDLPLPAFTIKLDDPAGNSWIEFVGRLVAAPDESASVVQGAATLSLNDDDDADDDDDIGGGAEGKNEEIYVFPGTCSGCGHPLDTMMKKVNIPYFKDVLIMSTNCDRCGYRDNEVKSGAAISEQGKRMILKVEDSEDLSRDILKSETAGLTIPEIDLVLTHGTLGGRFTTLEGILEQVYEELSEKIFSGDSASSSLEASEDRQKFEKFLGDLKDVKSAARPFTLILDDPLANSYFQNLYAPDADPSMTIESYDRTWEQNEELGLNDMKVEGYGSGEDDGPGDGEVEND</sequence>
<accession>A0A6A4GKA7</accession>
<evidence type="ECO:0000256" key="3">
    <source>
        <dbReference type="ARBA" id="ARBA00022771"/>
    </source>
</evidence>
<dbReference type="InterPro" id="IPR004457">
    <property type="entry name" value="Znf_ZPR1"/>
</dbReference>
<dbReference type="Pfam" id="PF22794">
    <property type="entry name" value="jr-ZPR1"/>
    <property type="match status" value="2"/>
</dbReference>
<comment type="similarity">
    <text evidence="1">Belongs to the ZPR1 family.</text>
</comment>
<evidence type="ECO:0000313" key="8">
    <source>
        <dbReference type="Proteomes" id="UP000799118"/>
    </source>
</evidence>
<dbReference type="FunFam" id="2.60.120.1040:FF:000001">
    <property type="entry name" value="Zinc finger protein ZPR1"/>
    <property type="match status" value="1"/>
</dbReference>
<evidence type="ECO:0000259" key="6">
    <source>
        <dbReference type="SMART" id="SM00709"/>
    </source>
</evidence>
<dbReference type="GO" id="GO:0008270">
    <property type="term" value="F:zinc ion binding"/>
    <property type="evidence" value="ECO:0007669"/>
    <property type="project" value="UniProtKB-KW"/>
</dbReference>
<protein>
    <submittedName>
        <fullName evidence="7">Zf-ZPR1-domain-containing protein</fullName>
    </submittedName>
</protein>
<gene>
    <name evidence="7" type="ORF">BT96DRAFT_968426</name>
</gene>
<dbReference type="GO" id="GO:0005634">
    <property type="term" value="C:nucleus"/>
    <property type="evidence" value="ECO:0007669"/>
    <property type="project" value="TreeGrafter"/>
</dbReference>
<evidence type="ECO:0000313" key="7">
    <source>
        <dbReference type="EMBL" id="KAE9385777.1"/>
    </source>
</evidence>
<dbReference type="AlphaFoldDB" id="A0A6A4GKA7"/>
<organism evidence="7 8">
    <name type="scientific">Gymnopus androsaceus JB14</name>
    <dbReference type="NCBI Taxonomy" id="1447944"/>
    <lineage>
        <taxon>Eukaryota</taxon>
        <taxon>Fungi</taxon>
        <taxon>Dikarya</taxon>
        <taxon>Basidiomycota</taxon>
        <taxon>Agaricomycotina</taxon>
        <taxon>Agaricomycetes</taxon>
        <taxon>Agaricomycetidae</taxon>
        <taxon>Agaricales</taxon>
        <taxon>Marasmiineae</taxon>
        <taxon>Omphalotaceae</taxon>
        <taxon>Gymnopus</taxon>
    </lineage>
</organism>
<feature type="compositionally biased region" description="Acidic residues" evidence="5">
    <location>
        <begin position="395"/>
        <end position="408"/>
    </location>
</feature>
<name>A0A6A4GKA7_9AGAR</name>
<dbReference type="EMBL" id="ML769946">
    <property type="protein sequence ID" value="KAE9385777.1"/>
    <property type="molecule type" value="Genomic_DNA"/>
</dbReference>
<feature type="domain" description="Zinc finger ZPR1-type" evidence="6">
    <location>
        <begin position="6"/>
        <end position="143"/>
    </location>
</feature>
<feature type="domain" description="Zinc finger ZPR1-type" evidence="6">
    <location>
        <begin position="194"/>
        <end position="357"/>
    </location>
</feature>
<dbReference type="NCBIfam" id="TIGR00310">
    <property type="entry name" value="ZPR1_znf"/>
    <property type="match status" value="1"/>
</dbReference>
<dbReference type="InterPro" id="IPR040141">
    <property type="entry name" value="ZPR1"/>
</dbReference>
<dbReference type="Gene3D" id="2.20.25.420">
    <property type="entry name" value="ZPR1, zinc finger domain"/>
    <property type="match status" value="2"/>
</dbReference>
<evidence type="ECO:0000256" key="1">
    <source>
        <dbReference type="ARBA" id="ARBA00008354"/>
    </source>
</evidence>